<keyword evidence="2" id="KW-0051">Antiviral defense</keyword>
<feature type="domain" description="Cas10/Cmr2 second palm" evidence="4">
    <location>
        <begin position="289"/>
        <end position="438"/>
    </location>
</feature>
<evidence type="ECO:0000256" key="1">
    <source>
        <dbReference type="ARBA" id="ARBA00022741"/>
    </source>
</evidence>
<dbReference type="Gene3D" id="3.30.70.2220">
    <property type="entry name" value="CRISPR-Cas system, Cmr2 subunit, D1 domain, cysteine cluster"/>
    <property type="match status" value="1"/>
</dbReference>
<dbReference type="GO" id="GO:0000166">
    <property type="term" value="F:nucleotide binding"/>
    <property type="evidence" value="ECO:0007669"/>
    <property type="project" value="UniProtKB-KW"/>
</dbReference>
<organism evidence="5">
    <name type="scientific">Woronichinia naegeliana WA131</name>
    <dbReference type="NCBI Taxonomy" id="2824559"/>
    <lineage>
        <taxon>Bacteria</taxon>
        <taxon>Bacillati</taxon>
        <taxon>Cyanobacteriota</taxon>
        <taxon>Cyanophyceae</taxon>
        <taxon>Synechococcales</taxon>
        <taxon>Coelosphaeriaceae</taxon>
        <taxon>Woronichinia</taxon>
    </lineage>
</organism>
<evidence type="ECO:0000259" key="3">
    <source>
        <dbReference type="Pfam" id="PF12469"/>
    </source>
</evidence>
<dbReference type="KEGG" id="wna:KA717_18820"/>
<dbReference type="Proteomes" id="UP001065613">
    <property type="component" value="Chromosome"/>
</dbReference>
<name>A0A977PZ08_9CYAN</name>
<dbReference type="InterPro" id="IPR038242">
    <property type="entry name" value="Cmr2_N"/>
</dbReference>
<evidence type="ECO:0000256" key="2">
    <source>
        <dbReference type="ARBA" id="ARBA00023118"/>
    </source>
</evidence>
<proteinExistence type="predicted"/>
<feature type="domain" description="CRISPR-associated protein Cmr2 N-terminal" evidence="3">
    <location>
        <begin position="7"/>
        <end position="61"/>
    </location>
</feature>
<dbReference type="Pfam" id="PF22335">
    <property type="entry name" value="Cas10-Cmr2_palm2"/>
    <property type="match status" value="1"/>
</dbReference>
<dbReference type="InterPro" id="IPR024615">
    <property type="entry name" value="CRISPR-assoc_Cmr2_N"/>
</dbReference>
<dbReference type="Gene3D" id="3.30.70.270">
    <property type="match status" value="1"/>
</dbReference>
<dbReference type="InterPro" id="IPR054767">
    <property type="entry name" value="Cas10-Cmr2_palm2"/>
</dbReference>
<protein>
    <submittedName>
        <fullName evidence="5">Uncharacterized protein</fullName>
    </submittedName>
</protein>
<dbReference type="EMBL" id="CP073041">
    <property type="protein sequence ID" value="UXE64347.1"/>
    <property type="molecule type" value="Genomic_DNA"/>
</dbReference>
<dbReference type="AlphaFoldDB" id="A0A977PZ08"/>
<dbReference type="InterPro" id="IPR043128">
    <property type="entry name" value="Rev_trsase/Diguanyl_cyclase"/>
</dbReference>
<keyword evidence="1" id="KW-0547">Nucleotide-binding</keyword>
<evidence type="ECO:0000259" key="4">
    <source>
        <dbReference type="Pfam" id="PF22335"/>
    </source>
</evidence>
<sequence>MSQHTYTAITFAPVQGFIEKSRKLRDLYGSSYLLSFLAEVLCRAADADPNCDLISPALVNNAKGTPNQILIEGEFLQAKKIFFETWQIIVKTCQTSIEKYYLTDENYQWEREWNAWGNYAWEFFIATDQEINTVRHKLSEIKRERNWIGINWQGESSSLTGHDGIAWPGMDGMKPDHNYDDQIRQFWQKLNQYLPESILDVGQDSEAKKGEQLSIPELIKRLVLLNDEVNWPDDEKRTIPKRITKKVNQLLFPTKSQNDYDRIPWQLSVRPSKSFEKLNRWQDNEWTGWFMGDGDKMGEYLQSLGNDNKKLKDFSHSLINWGKELENRLDNLKIPKVDNRIVYAGGDDFFGILSENDESKAEKNQSFKPSDCLVLLYQFHDQLWQKGLSDKLQEKYHRPLMASVGFVWAAPNVPQRDVLQHCRETEKSAKNNGRDRLAIRILFNSGNHLDWHCPWWFLQDLLESYCDREGNKNWTHFYNDVAVLESRHAFSKQSSEVAQALFEIYFGDEITQILENNVRGTDSRTKIVSDVKPETLNEWIINLAKVGFHLYD</sequence>
<gene>
    <name evidence="5" type="ORF">KA717_18820</name>
</gene>
<accession>A0A977PZ08</accession>
<reference evidence="5" key="1">
    <citation type="submission" date="2021-04" db="EMBL/GenBank/DDBJ databases">
        <title>Genome sequence of Woronichinia naegeliana from Washington state freshwater lake bloom.</title>
        <authorList>
            <person name="Dreher T.W."/>
        </authorList>
    </citation>
    <scope>NUCLEOTIDE SEQUENCE</scope>
    <source>
        <strain evidence="5">WA131</strain>
    </source>
</reference>
<dbReference type="Pfam" id="PF12469">
    <property type="entry name" value="Cmr2_N"/>
    <property type="match status" value="1"/>
</dbReference>
<evidence type="ECO:0000313" key="5">
    <source>
        <dbReference type="EMBL" id="UXE64347.1"/>
    </source>
</evidence>
<dbReference type="GO" id="GO:0051607">
    <property type="term" value="P:defense response to virus"/>
    <property type="evidence" value="ECO:0007669"/>
    <property type="project" value="UniProtKB-KW"/>
</dbReference>